<dbReference type="EMBL" id="JBBPFD010000491">
    <property type="protein sequence ID" value="KAK7878576.1"/>
    <property type="molecule type" value="Genomic_DNA"/>
</dbReference>
<feature type="region of interest" description="Disordered" evidence="1">
    <location>
        <begin position="99"/>
        <end position="119"/>
    </location>
</feature>
<evidence type="ECO:0008006" key="4">
    <source>
        <dbReference type="Google" id="ProtNLM"/>
    </source>
</evidence>
<dbReference type="GO" id="GO:0005634">
    <property type="term" value="C:nucleus"/>
    <property type="evidence" value="ECO:0007669"/>
    <property type="project" value="TreeGrafter"/>
</dbReference>
<feature type="region of interest" description="Disordered" evidence="1">
    <location>
        <begin position="1"/>
        <end position="55"/>
    </location>
</feature>
<evidence type="ECO:0000256" key="1">
    <source>
        <dbReference type="SAM" id="MobiDB-lite"/>
    </source>
</evidence>
<reference evidence="3" key="1">
    <citation type="submission" date="2024-04" db="EMBL/GenBank/DDBJ databases">
        <title>Salinicola lusitanus LLJ914,a marine bacterium isolated from the Okinawa Trough.</title>
        <authorList>
            <person name="Li J."/>
        </authorList>
    </citation>
    <scope>NUCLEOTIDE SEQUENCE [LARGE SCALE GENOMIC DNA]</scope>
</reference>
<gene>
    <name evidence="2" type="ORF">WMY93_030412</name>
</gene>
<dbReference type="InterPro" id="IPR043442">
    <property type="entry name" value="Perm1"/>
</dbReference>
<protein>
    <recommendedName>
        <fullName evidence="4">PGC-1 and ERR-induced regulator in muscle protein 1</fullName>
    </recommendedName>
</protein>
<dbReference type="GO" id="GO:0005737">
    <property type="term" value="C:cytoplasm"/>
    <property type="evidence" value="ECO:0007669"/>
    <property type="project" value="TreeGrafter"/>
</dbReference>
<feature type="compositionally biased region" description="Basic and acidic residues" evidence="1">
    <location>
        <begin position="1"/>
        <end position="11"/>
    </location>
</feature>
<feature type="compositionally biased region" description="Polar residues" evidence="1">
    <location>
        <begin position="99"/>
        <end position="108"/>
    </location>
</feature>
<organism evidence="2 3">
    <name type="scientific">Mugilogobius chulae</name>
    <name type="common">yellowstripe goby</name>
    <dbReference type="NCBI Taxonomy" id="88201"/>
    <lineage>
        <taxon>Eukaryota</taxon>
        <taxon>Metazoa</taxon>
        <taxon>Chordata</taxon>
        <taxon>Craniata</taxon>
        <taxon>Vertebrata</taxon>
        <taxon>Euteleostomi</taxon>
        <taxon>Actinopterygii</taxon>
        <taxon>Neopterygii</taxon>
        <taxon>Teleostei</taxon>
        <taxon>Neoteleostei</taxon>
        <taxon>Acanthomorphata</taxon>
        <taxon>Gobiaria</taxon>
        <taxon>Gobiiformes</taxon>
        <taxon>Gobioidei</taxon>
        <taxon>Gobiidae</taxon>
        <taxon>Gobionellinae</taxon>
        <taxon>Mugilogobius</taxon>
    </lineage>
</organism>
<dbReference type="PANTHER" id="PTHR47282">
    <property type="entry name" value="PGC-1 AND ERR-INDUCED REGULATOR IN MUSCLE PROTEIN 1"/>
    <property type="match status" value="1"/>
</dbReference>
<comment type="caution">
    <text evidence="2">The sequence shown here is derived from an EMBL/GenBank/DDBJ whole genome shotgun (WGS) entry which is preliminary data.</text>
</comment>
<keyword evidence="3" id="KW-1185">Reference proteome</keyword>
<dbReference type="PANTHER" id="PTHR47282:SF1">
    <property type="entry name" value="PGC-1 AND ERR-INDUCED REGULATOR IN MUSCLE PROTEIN 1"/>
    <property type="match status" value="1"/>
</dbReference>
<accession>A0AAW0MPD9</accession>
<feature type="compositionally biased region" description="Polar residues" evidence="1">
    <location>
        <begin position="12"/>
        <end position="33"/>
    </location>
</feature>
<sequence>MNNSKCTEDKSTQVSQSDSENTNKPLSKESSPCASVKRKRRKKRRLSVEPTENLFTYQSDRVFAAKSVMREEDETKKVFQCQREPESHQQLETQSLGVTHQSSHTAENMTPPPSVPRGLRRMSKNITVQNLHSLESDSFSFNYNSQSTPKSHENICTDNGYLPEDPVPKGEPKLSSMIENFKFSISDIYSYFFSEKQADSGLDSPTEDIVSNFTDGDTVPENYDHFFSEFDTDNFFYTEEVKSEMVPIFSCSRSSKTKIKLRDGYDYFLVSSSDNSSTESDEEDVQERAPIRVVTRFTRKESSKDIVTDAYEQFYTDRDLKEDFFKTTFSFRNVNFNENEKNVFKDSMTLRPLKQKSNLIRAMPITVLGNQDLMFPDSVLCNFDDQTITKLQQPLIYENLQTAVANPNLDAPLLPLKQSDMCLICIAFASWVLKTANPQVGDTWKAVLLANVSALSAIRYLRKYVKSEATAGEKKPNLKALTSS</sequence>
<dbReference type="Proteomes" id="UP001460270">
    <property type="component" value="Unassembled WGS sequence"/>
</dbReference>
<dbReference type="GO" id="GO:0014850">
    <property type="term" value="P:response to muscle activity"/>
    <property type="evidence" value="ECO:0007669"/>
    <property type="project" value="TreeGrafter"/>
</dbReference>
<evidence type="ECO:0000313" key="3">
    <source>
        <dbReference type="Proteomes" id="UP001460270"/>
    </source>
</evidence>
<name>A0AAW0MPD9_9GOBI</name>
<dbReference type="GO" id="GO:0006355">
    <property type="term" value="P:regulation of DNA-templated transcription"/>
    <property type="evidence" value="ECO:0007669"/>
    <property type="project" value="InterPro"/>
</dbReference>
<dbReference type="AlphaFoldDB" id="A0AAW0MPD9"/>
<evidence type="ECO:0000313" key="2">
    <source>
        <dbReference type="EMBL" id="KAK7878576.1"/>
    </source>
</evidence>
<proteinExistence type="predicted"/>
<feature type="compositionally biased region" description="Basic residues" evidence="1">
    <location>
        <begin position="36"/>
        <end position="45"/>
    </location>
</feature>